<evidence type="ECO:0000313" key="1">
    <source>
        <dbReference type="EMBL" id="TFK59578.1"/>
    </source>
</evidence>
<accession>A0ACD3A1Q1</accession>
<evidence type="ECO:0000313" key="2">
    <source>
        <dbReference type="Proteomes" id="UP000308600"/>
    </source>
</evidence>
<reference evidence="1 2" key="1">
    <citation type="journal article" date="2019" name="Nat. Ecol. Evol.">
        <title>Megaphylogeny resolves global patterns of mushroom evolution.</title>
        <authorList>
            <person name="Varga T."/>
            <person name="Krizsan K."/>
            <person name="Foldi C."/>
            <person name="Dima B."/>
            <person name="Sanchez-Garcia M."/>
            <person name="Sanchez-Ramirez S."/>
            <person name="Szollosi G.J."/>
            <person name="Szarkandi J.G."/>
            <person name="Papp V."/>
            <person name="Albert L."/>
            <person name="Andreopoulos W."/>
            <person name="Angelini C."/>
            <person name="Antonin V."/>
            <person name="Barry K.W."/>
            <person name="Bougher N.L."/>
            <person name="Buchanan P."/>
            <person name="Buyck B."/>
            <person name="Bense V."/>
            <person name="Catcheside P."/>
            <person name="Chovatia M."/>
            <person name="Cooper J."/>
            <person name="Damon W."/>
            <person name="Desjardin D."/>
            <person name="Finy P."/>
            <person name="Geml J."/>
            <person name="Haridas S."/>
            <person name="Hughes K."/>
            <person name="Justo A."/>
            <person name="Karasinski D."/>
            <person name="Kautmanova I."/>
            <person name="Kiss B."/>
            <person name="Kocsube S."/>
            <person name="Kotiranta H."/>
            <person name="LaButti K.M."/>
            <person name="Lechner B.E."/>
            <person name="Liimatainen K."/>
            <person name="Lipzen A."/>
            <person name="Lukacs Z."/>
            <person name="Mihaltcheva S."/>
            <person name="Morgado L.N."/>
            <person name="Niskanen T."/>
            <person name="Noordeloos M.E."/>
            <person name="Ohm R.A."/>
            <person name="Ortiz-Santana B."/>
            <person name="Ovrebo C."/>
            <person name="Racz N."/>
            <person name="Riley R."/>
            <person name="Savchenko A."/>
            <person name="Shiryaev A."/>
            <person name="Soop K."/>
            <person name="Spirin V."/>
            <person name="Szebenyi C."/>
            <person name="Tomsovsky M."/>
            <person name="Tulloss R.E."/>
            <person name="Uehling J."/>
            <person name="Grigoriev I.V."/>
            <person name="Vagvolgyi C."/>
            <person name="Papp T."/>
            <person name="Martin F.M."/>
            <person name="Miettinen O."/>
            <person name="Hibbett D.S."/>
            <person name="Nagy L.G."/>
        </authorList>
    </citation>
    <scope>NUCLEOTIDE SEQUENCE [LARGE SCALE GENOMIC DNA]</scope>
    <source>
        <strain evidence="1 2">NL-1719</strain>
    </source>
</reference>
<name>A0ACD3A1Q1_9AGAR</name>
<gene>
    <name evidence="1" type="ORF">BDN72DRAFT_851199</name>
</gene>
<keyword evidence="2" id="KW-1185">Reference proteome</keyword>
<proteinExistence type="predicted"/>
<organism evidence="1 2">
    <name type="scientific">Pluteus cervinus</name>
    <dbReference type="NCBI Taxonomy" id="181527"/>
    <lineage>
        <taxon>Eukaryota</taxon>
        <taxon>Fungi</taxon>
        <taxon>Dikarya</taxon>
        <taxon>Basidiomycota</taxon>
        <taxon>Agaricomycotina</taxon>
        <taxon>Agaricomycetes</taxon>
        <taxon>Agaricomycetidae</taxon>
        <taxon>Agaricales</taxon>
        <taxon>Pluteineae</taxon>
        <taxon>Pluteaceae</taxon>
        <taxon>Pluteus</taxon>
    </lineage>
</organism>
<dbReference type="EMBL" id="ML208939">
    <property type="protein sequence ID" value="TFK59578.1"/>
    <property type="molecule type" value="Genomic_DNA"/>
</dbReference>
<sequence>MEGRHATQTASKLQNEDIPLDDSRDTDLYPRFPPEIEHKIFVAAFDADPMQEMVGTFLLVSKRVYDWLIPLVFEIVITYGSSKWPPRGLPPEDLPRVGKYVRHLLLDFSEASTSSMYFTYCQNLTNLALVGWSSTGISALACLRPTELCVDLDVLPKIPTISPLCANVTHLDCAYHEWNHFIGPSESFSYFPNLTHLMVRSDPYQDQGEDVDQALRQFQKIKVFVLCQYRNNMEMKAVEPEHPHPDPRVVHLYLQFPLHWKTAAQGGISPWLFAEAVVEQRRNRRSDSDV</sequence>
<protein>
    <submittedName>
        <fullName evidence="1">Uncharacterized protein</fullName>
    </submittedName>
</protein>
<dbReference type="Proteomes" id="UP000308600">
    <property type="component" value="Unassembled WGS sequence"/>
</dbReference>